<protein>
    <submittedName>
        <fullName evidence="3">TctB</fullName>
    </submittedName>
</protein>
<keyword evidence="4" id="KW-1185">Reference proteome</keyword>
<sequence length="160" mass="17104">MTLSKDQIGSLVFLCLSLSYGYYAGQIPLLPGDEFEPFHAQTLPYALAGLGALFSFLLLASSSMAGSRSEAKSSNASLDFSLVAKLLALIVLFAIALQWIGFLLATTMFLIGGYWLLGERRPKVLILASLPFAAGIWGVLTQLLNIYLAPGQLLIMVTGG</sequence>
<organism evidence="3 4">
    <name type="scientific">Endozoicomonas elysicola</name>
    <dbReference type="NCBI Taxonomy" id="305900"/>
    <lineage>
        <taxon>Bacteria</taxon>
        <taxon>Pseudomonadati</taxon>
        <taxon>Pseudomonadota</taxon>
        <taxon>Gammaproteobacteria</taxon>
        <taxon>Oceanospirillales</taxon>
        <taxon>Endozoicomonadaceae</taxon>
        <taxon>Endozoicomonas</taxon>
    </lineage>
</organism>
<dbReference type="InterPro" id="IPR009936">
    <property type="entry name" value="DUF1468"/>
</dbReference>
<evidence type="ECO:0000313" key="3">
    <source>
        <dbReference type="EMBL" id="KEI70272.1"/>
    </source>
</evidence>
<evidence type="ECO:0000313" key="4">
    <source>
        <dbReference type="Proteomes" id="UP000027997"/>
    </source>
</evidence>
<keyword evidence="1" id="KW-1133">Transmembrane helix</keyword>
<proteinExistence type="predicted"/>
<dbReference type="AlphaFoldDB" id="A0A081K7Z6"/>
<dbReference type="STRING" id="305900.GV64_05545"/>
<comment type="caution">
    <text evidence="3">The sequence shown here is derived from an EMBL/GenBank/DDBJ whole genome shotgun (WGS) entry which is preliminary data.</text>
</comment>
<dbReference type="Pfam" id="PF07331">
    <property type="entry name" value="TctB"/>
    <property type="match status" value="1"/>
</dbReference>
<evidence type="ECO:0000259" key="2">
    <source>
        <dbReference type="Pfam" id="PF07331"/>
    </source>
</evidence>
<name>A0A081K7Z6_9GAMM</name>
<keyword evidence="1" id="KW-0472">Membrane</keyword>
<evidence type="ECO:0000256" key="1">
    <source>
        <dbReference type="SAM" id="Phobius"/>
    </source>
</evidence>
<dbReference type="EMBL" id="JOJP01000001">
    <property type="protein sequence ID" value="KEI70272.1"/>
    <property type="molecule type" value="Genomic_DNA"/>
</dbReference>
<gene>
    <name evidence="3" type="ORF">GV64_05545</name>
</gene>
<feature type="transmembrane region" description="Helical" evidence="1">
    <location>
        <begin position="124"/>
        <end position="148"/>
    </location>
</feature>
<feature type="transmembrane region" description="Helical" evidence="1">
    <location>
        <begin position="86"/>
        <end position="112"/>
    </location>
</feature>
<reference evidence="3 4" key="1">
    <citation type="submission" date="2014-06" db="EMBL/GenBank/DDBJ databases">
        <title>Whole Genome Sequences of Three Symbiotic Endozoicomonas Bacteria.</title>
        <authorList>
            <person name="Neave M.J."/>
            <person name="Apprill A."/>
            <person name="Voolstra C.R."/>
        </authorList>
    </citation>
    <scope>NUCLEOTIDE SEQUENCE [LARGE SCALE GENOMIC DNA]</scope>
    <source>
        <strain evidence="3 4">DSM 22380</strain>
    </source>
</reference>
<feature type="transmembrane region" description="Helical" evidence="1">
    <location>
        <begin position="45"/>
        <end position="65"/>
    </location>
</feature>
<dbReference type="Proteomes" id="UP000027997">
    <property type="component" value="Unassembled WGS sequence"/>
</dbReference>
<feature type="domain" description="DUF1468" evidence="2">
    <location>
        <begin position="8"/>
        <end position="148"/>
    </location>
</feature>
<dbReference type="RefSeq" id="WP_020581192.1">
    <property type="nucleotide sequence ID" value="NZ_JOJP01000001.1"/>
</dbReference>
<dbReference type="eggNOG" id="ENOG5030FIA">
    <property type="taxonomic scope" value="Bacteria"/>
</dbReference>
<keyword evidence="1" id="KW-0812">Transmembrane</keyword>
<accession>A0A081K7Z6</accession>